<evidence type="ECO:0000256" key="2">
    <source>
        <dbReference type="ARBA" id="ARBA00023125"/>
    </source>
</evidence>
<dbReference type="AlphaFoldDB" id="A0A139XFI5"/>
<gene>
    <name evidence="5" type="ORF">WA1_14540</name>
</gene>
<dbReference type="GO" id="GO:0003677">
    <property type="term" value="F:DNA binding"/>
    <property type="evidence" value="ECO:0007669"/>
    <property type="project" value="UniProtKB-KW"/>
</dbReference>
<dbReference type="PROSITE" id="PS51118">
    <property type="entry name" value="HTH_HXLR"/>
    <property type="match status" value="1"/>
</dbReference>
<evidence type="ECO:0000256" key="1">
    <source>
        <dbReference type="ARBA" id="ARBA00023015"/>
    </source>
</evidence>
<comment type="caution">
    <text evidence="5">The sequence shown here is derived from an EMBL/GenBank/DDBJ whole genome shotgun (WGS) entry which is preliminary data.</text>
</comment>
<dbReference type="STRING" id="128403.WA1_14540"/>
<evidence type="ECO:0000259" key="4">
    <source>
        <dbReference type="PROSITE" id="PS51118"/>
    </source>
</evidence>
<keyword evidence="2" id="KW-0238">DNA-binding</keyword>
<dbReference type="OrthoDB" id="9800350at2"/>
<evidence type="ECO:0000256" key="3">
    <source>
        <dbReference type="ARBA" id="ARBA00023163"/>
    </source>
</evidence>
<reference evidence="5 6" key="1">
    <citation type="journal article" date="2013" name="Genome Biol. Evol.">
        <title>Genomes of Stigonematalean cyanobacteria (subsection V) and the evolution of oxygenic photosynthesis from prokaryotes to plastids.</title>
        <authorList>
            <person name="Dagan T."/>
            <person name="Roettger M."/>
            <person name="Stucken K."/>
            <person name="Landan G."/>
            <person name="Koch R."/>
            <person name="Major P."/>
            <person name="Gould S.B."/>
            <person name="Goremykin V.V."/>
            <person name="Rippka R."/>
            <person name="Tandeau de Marsac N."/>
            <person name="Gugger M."/>
            <person name="Lockhart P.J."/>
            <person name="Allen J.F."/>
            <person name="Brune I."/>
            <person name="Maus I."/>
            <person name="Puhler A."/>
            <person name="Martin W.F."/>
        </authorList>
    </citation>
    <scope>NUCLEOTIDE SEQUENCE [LARGE SCALE GENOMIC DNA]</scope>
    <source>
        <strain evidence="5 6">PCC 7110</strain>
    </source>
</reference>
<organism evidence="5 6">
    <name type="scientific">Scytonema hofmannii PCC 7110</name>
    <dbReference type="NCBI Taxonomy" id="128403"/>
    <lineage>
        <taxon>Bacteria</taxon>
        <taxon>Bacillati</taxon>
        <taxon>Cyanobacteriota</taxon>
        <taxon>Cyanophyceae</taxon>
        <taxon>Nostocales</taxon>
        <taxon>Scytonemataceae</taxon>
        <taxon>Scytonema</taxon>
    </lineage>
</organism>
<protein>
    <submittedName>
        <fullName evidence="5">Transcriptional regulator</fullName>
    </submittedName>
</protein>
<dbReference type="InterPro" id="IPR036388">
    <property type="entry name" value="WH-like_DNA-bd_sf"/>
</dbReference>
<dbReference type="InterPro" id="IPR036390">
    <property type="entry name" value="WH_DNA-bd_sf"/>
</dbReference>
<sequence length="106" mass="12200">MQPAEKSKGCPLTPLVALLTGPWTLHIIWTLSTQGPTRFGVLKRQVEGISSKVLTERLRMLEEAKVIYRDYKPTIPPQVTYRLTERGEDLHIVMTQLNTIAHKWYN</sequence>
<dbReference type="InterPro" id="IPR002577">
    <property type="entry name" value="HTH_HxlR"/>
</dbReference>
<keyword evidence="6" id="KW-1185">Reference proteome</keyword>
<feature type="domain" description="HTH hxlR-type" evidence="4">
    <location>
        <begin position="10"/>
        <end position="106"/>
    </location>
</feature>
<dbReference type="EMBL" id="ANNX02000016">
    <property type="protein sequence ID" value="KYC43382.1"/>
    <property type="molecule type" value="Genomic_DNA"/>
</dbReference>
<keyword evidence="3" id="KW-0804">Transcription</keyword>
<evidence type="ECO:0000313" key="5">
    <source>
        <dbReference type="EMBL" id="KYC43382.1"/>
    </source>
</evidence>
<dbReference type="PANTHER" id="PTHR33204:SF37">
    <property type="entry name" value="HTH-TYPE TRANSCRIPTIONAL REGULATOR YODB"/>
    <property type="match status" value="1"/>
</dbReference>
<proteinExistence type="predicted"/>
<dbReference type="SUPFAM" id="SSF46785">
    <property type="entry name" value="Winged helix' DNA-binding domain"/>
    <property type="match status" value="1"/>
</dbReference>
<dbReference type="Proteomes" id="UP000076925">
    <property type="component" value="Unassembled WGS sequence"/>
</dbReference>
<evidence type="ECO:0000313" key="6">
    <source>
        <dbReference type="Proteomes" id="UP000076925"/>
    </source>
</evidence>
<dbReference type="PANTHER" id="PTHR33204">
    <property type="entry name" value="TRANSCRIPTIONAL REGULATOR, MARR FAMILY"/>
    <property type="match status" value="1"/>
</dbReference>
<dbReference type="Pfam" id="PF01638">
    <property type="entry name" value="HxlR"/>
    <property type="match status" value="1"/>
</dbReference>
<name>A0A139XFI5_9CYAN</name>
<dbReference type="Gene3D" id="1.10.10.10">
    <property type="entry name" value="Winged helix-like DNA-binding domain superfamily/Winged helix DNA-binding domain"/>
    <property type="match status" value="1"/>
</dbReference>
<keyword evidence="1" id="KW-0805">Transcription regulation</keyword>
<accession>A0A139XFI5</accession>